<feature type="region of interest" description="Disordered" evidence="1">
    <location>
        <begin position="1"/>
        <end position="41"/>
    </location>
</feature>
<evidence type="ECO:0000256" key="1">
    <source>
        <dbReference type="SAM" id="MobiDB-lite"/>
    </source>
</evidence>
<reference evidence="3" key="1">
    <citation type="submission" date="2016-11" db="EMBL/GenBank/DDBJ databases">
        <authorList>
            <person name="Varghese N."/>
            <person name="Submissions S."/>
        </authorList>
    </citation>
    <scope>NUCLEOTIDE SEQUENCE [LARGE SCALE GENOMIC DNA]</scope>
    <source>
        <strain evidence="3">DSM 17456</strain>
    </source>
</reference>
<keyword evidence="3" id="KW-1185">Reference proteome</keyword>
<dbReference type="Proteomes" id="UP000184694">
    <property type="component" value="Unassembled WGS sequence"/>
</dbReference>
<gene>
    <name evidence="2" type="ORF">SAMN02745161_1392</name>
</gene>
<feature type="compositionally biased region" description="Polar residues" evidence="1">
    <location>
        <begin position="1"/>
        <end position="12"/>
    </location>
</feature>
<feature type="compositionally biased region" description="Basic and acidic residues" evidence="1">
    <location>
        <begin position="13"/>
        <end position="27"/>
    </location>
</feature>
<protein>
    <submittedName>
        <fullName evidence="2">Uncharacterized protein</fullName>
    </submittedName>
</protein>
<sequence length="64" mass="7014">MSNEISATTVSRMKTEEQQEKRDEKTKKAVSNASTNAVANKTVRSQPSFAMAMDAFGMGWPSSK</sequence>
<evidence type="ECO:0000313" key="3">
    <source>
        <dbReference type="Proteomes" id="UP000184694"/>
    </source>
</evidence>
<dbReference type="AlphaFoldDB" id="A0A1N6FM90"/>
<dbReference type="EMBL" id="FSRG01000004">
    <property type="protein sequence ID" value="SIN96409.1"/>
    <property type="molecule type" value="Genomic_DNA"/>
</dbReference>
<proteinExistence type="predicted"/>
<name>A0A1N6FM90_9BACT</name>
<feature type="compositionally biased region" description="Low complexity" evidence="1">
    <location>
        <begin position="29"/>
        <end position="41"/>
    </location>
</feature>
<accession>A0A1N6FM90</accession>
<evidence type="ECO:0000313" key="2">
    <source>
        <dbReference type="EMBL" id="SIN96409.1"/>
    </source>
</evidence>
<organism evidence="2 3">
    <name type="scientific">Halodesulfovibrio marinisediminis DSM 17456</name>
    <dbReference type="NCBI Taxonomy" id="1121457"/>
    <lineage>
        <taxon>Bacteria</taxon>
        <taxon>Pseudomonadati</taxon>
        <taxon>Thermodesulfobacteriota</taxon>
        <taxon>Desulfovibrionia</taxon>
        <taxon>Desulfovibrionales</taxon>
        <taxon>Desulfovibrionaceae</taxon>
        <taxon>Halodesulfovibrio</taxon>
    </lineage>
</organism>
<dbReference type="RefSeq" id="WP_074216209.1">
    <property type="nucleotide sequence ID" value="NZ_FSRG01000004.1"/>
</dbReference>